<keyword evidence="4" id="KW-1185">Reference proteome</keyword>
<dbReference type="STRING" id="268407.PWYN_21415"/>
<evidence type="ECO:0000313" key="3">
    <source>
        <dbReference type="EMBL" id="KGE17198.1"/>
    </source>
</evidence>
<comment type="caution">
    <text evidence="3">The sequence shown here is derived from an EMBL/GenBank/DDBJ whole genome shotgun (WGS) entry which is preliminary data.</text>
</comment>
<dbReference type="OrthoDB" id="2547978at2"/>
<organism evidence="3 4">
    <name type="scientific">Paenibacillus wynnii</name>
    <dbReference type="NCBI Taxonomy" id="268407"/>
    <lineage>
        <taxon>Bacteria</taxon>
        <taxon>Bacillati</taxon>
        <taxon>Bacillota</taxon>
        <taxon>Bacilli</taxon>
        <taxon>Bacillales</taxon>
        <taxon>Paenibacillaceae</taxon>
        <taxon>Paenibacillus</taxon>
    </lineage>
</organism>
<keyword evidence="2" id="KW-0812">Transmembrane</keyword>
<evidence type="ECO:0008006" key="5">
    <source>
        <dbReference type="Google" id="ProtNLM"/>
    </source>
</evidence>
<dbReference type="EMBL" id="JQCR01000003">
    <property type="protein sequence ID" value="KGE17198.1"/>
    <property type="molecule type" value="Genomic_DNA"/>
</dbReference>
<keyword evidence="2" id="KW-1133">Transmembrane helix</keyword>
<proteinExistence type="predicted"/>
<feature type="compositionally biased region" description="Polar residues" evidence="1">
    <location>
        <begin position="42"/>
        <end position="64"/>
    </location>
</feature>
<evidence type="ECO:0000256" key="2">
    <source>
        <dbReference type="SAM" id="Phobius"/>
    </source>
</evidence>
<evidence type="ECO:0000256" key="1">
    <source>
        <dbReference type="SAM" id="MobiDB-lite"/>
    </source>
</evidence>
<dbReference type="RefSeq" id="WP_036655779.1">
    <property type="nucleotide sequence ID" value="NZ_JQCR01000003.1"/>
</dbReference>
<protein>
    <recommendedName>
        <fullName evidence="5">DUF4367 domain-containing protein</fullName>
    </recommendedName>
</protein>
<feature type="region of interest" description="Disordered" evidence="1">
    <location>
        <begin position="41"/>
        <end position="64"/>
    </location>
</feature>
<dbReference type="eggNOG" id="COG5662">
    <property type="taxonomic scope" value="Bacteria"/>
</dbReference>
<evidence type="ECO:0000313" key="4">
    <source>
        <dbReference type="Proteomes" id="UP000029734"/>
    </source>
</evidence>
<keyword evidence="2" id="KW-0472">Membrane</keyword>
<reference evidence="3 4" key="1">
    <citation type="submission" date="2014-08" db="EMBL/GenBank/DDBJ databases">
        <authorList>
            <person name="den Bakker H.C."/>
        </authorList>
    </citation>
    <scope>NUCLEOTIDE SEQUENCE [LARGE SCALE GENOMIC DNA]</scope>
    <source>
        <strain evidence="3 4">DSM 18334</strain>
    </source>
</reference>
<dbReference type="Proteomes" id="UP000029734">
    <property type="component" value="Unassembled WGS sequence"/>
</dbReference>
<name>A0A098M585_9BACL</name>
<dbReference type="AlphaFoldDB" id="A0A098M585"/>
<feature type="transmembrane region" description="Helical" evidence="2">
    <location>
        <begin position="99"/>
        <end position="118"/>
    </location>
</feature>
<reference evidence="3 4" key="2">
    <citation type="submission" date="2014-10" db="EMBL/GenBank/DDBJ databases">
        <title>Comparative genomics of the Paenibacillus odorifer group.</title>
        <authorList>
            <person name="Tsai Y.-C."/>
            <person name="Martin N."/>
            <person name="Korlach J."/>
            <person name="Wiedmann M."/>
        </authorList>
    </citation>
    <scope>NUCLEOTIDE SEQUENCE [LARGE SCALE GENOMIC DNA]</scope>
    <source>
        <strain evidence="3 4">DSM 18334</strain>
    </source>
</reference>
<gene>
    <name evidence="3" type="ORF">PWYN_21415</name>
</gene>
<sequence>MTNKPINDDSDKQKIEEAWSLMQSKLANEPVNPIWTEWGQHAEQSTPNGNEEVTSVHTTDASTPMVQSVSPLELQGKLGVNTQASPRTKQRGMNRRRKWATVAAGVAVFAAILATPVGNTAMASILNQFRMQDVTVVNESDLRNIFTQITENGDIQESANKFGIFSSSSGSITGDMPLDKISDTLGYAPLSTVVTDSQKTVSVNPSQAITLNLHVDEVNKAMKRLGAEQLLPQSIDGKPITLSIPEMVNYNLSPDKEHWASLSQMNTPTITVDPSIKVEEAVEAIINFPLMPDYLKSSLKQSRILSGEIPMPLIAVEGTEQLTIGSTIVILNHYDSNKETIYDATWVSNGQLFQFHGGDIYEGKEKFIAKLQELIQL</sequence>
<accession>A0A098M585</accession>